<sequence length="294" mass="32541">MPVDDTPDTLHRRLARFNAARLRPGIPSLRWKEELEHEHACRLLEGEYVEGLRATVQAAASAACGNAAHFVAWFESLAHNGPGQGHPLFDWLAHEATLPQMRWFLTQEAAGEAGFEDLLAYAQVKLPPQPKLECARNFWDEMGHGKQSAMHGQMLEQMVRELDLHPAIDTTVWESLALANTMVALATTRRYAFHAIGALGVIELTAPGRVKQVAAGMQRLGLGGRARAYFDLHAALDVSHSRAWNREVILPMVEADPACGQFIAEGALMRLTCGERCFERYGAELRQPEEVAAC</sequence>
<reference evidence="2 3" key="1">
    <citation type="submission" date="2018-12" db="EMBL/GenBank/DDBJ databases">
        <title>The genome of Variovorax gossypii DSM 100435.</title>
        <authorList>
            <person name="Gao J."/>
            <person name="Sun J."/>
        </authorList>
    </citation>
    <scope>NUCLEOTIDE SEQUENCE [LARGE SCALE GENOMIC DNA]</scope>
    <source>
        <strain evidence="2 3">DSM 100435</strain>
    </source>
</reference>
<dbReference type="EMBL" id="RXOE01000004">
    <property type="protein sequence ID" value="RTQ33290.1"/>
    <property type="molecule type" value="Genomic_DNA"/>
</dbReference>
<accession>A0A431TIG8</accession>
<dbReference type="GO" id="GO:0016491">
    <property type="term" value="F:oxidoreductase activity"/>
    <property type="evidence" value="ECO:0007669"/>
    <property type="project" value="UniProtKB-KW"/>
</dbReference>
<dbReference type="PANTHER" id="PTHR40279:SF3">
    <property type="entry name" value="4-AMINOBENZOATE SYNTHASE"/>
    <property type="match status" value="1"/>
</dbReference>
<organism evidence="2 3">
    <name type="scientific">Variovorax gossypii</name>
    <dbReference type="NCBI Taxonomy" id="1679495"/>
    <lineage>
        <taxon>Bacteria</taxon>
        <taxon>Pseudomonadati</taxon>
        <taxon>Pseudomonadota</taxon>
        <taxon>Betaproteobacteria</taxon>
        <taxon>Burkholderiales</taxon>
        <taxon>Comamonadaceae</taxon>
        <taxon>Variovorax</taxon>
    </lineage>
</organism>
<dbReference type="Gene3D" id="1.20.910.10">
    <property type="entry name" value="Heme oxygenase-like"/>
    <property type="match status" value="1"/>
</dbReference>
<dbReference type="AlphaFoldDB" id="A0A431TIG8"/>
<keyword evidence="3" id="KW-1185">Reference proteome</keyword>
<evidence type="ECO:0000256" key="1">
    <source>
        <dbReference type="ARBA" id="ARBA00023002"/>
    </source>
</evidence>
<gene>
    <name evidence="2" type="ORF">EJP69_17340</name>
</gene>
<evidence type="ECO:0000313" key="3">
    <source>
        <dbReference type="Proteomes" id="UP000267418"/>
    </source>
</evidence>
<dbReference type="OrthoDB" id="277294at2"/>
<dbReference type="InterPro" id="IPR016084">
    <property type="entry name" value="Haem_Oase-like_multi-hlx"/>
</dbReference>
<dbReference type="SMART" id="SM01236">
    <property type="entry name" value="Haem_oxygenase_2"/>
    <property type="match status" value="1"/>
</dbReference>
<dbReference type="PANTHER" id="PTHR40279">
    <property type="entry name" value="PQQC-LIKE PROTEIN"/>
    <property type="match status" value="1"/>
</dbReference>
<dbReference type="Proteomes" id="UP000267418">
    <property type="component" value="Unassembled WGS sequence"/>
</dbReference>
<dbReference type="Pfam" id="PF14518">
    <property type="entry name" value="Haem_oxygenas_2"/>
    <property type="match status" value="1"/>
</dbReference>
<name>A0A431TIG8_9BURK</name>
<comment type="caution">
    <text evidence="2">The sequence shown here is derived from an EMBL/GenBank/DDBJ whole genome shotgun (WGS) entry which is preliminary data.</text>
</comment>
<dbReference type="RefSeq" id="WP_126471711.1">
    <property type="nucleotide sequence ID" value="NZ_RXOE01000004.1"/>
</dbReference>
<keyword evidence="1" id="KW-0560">Oxidoreductase</keyword>
<dbReference type="InterPro" id="IPR039068">
    <property type="entry name" value="PqqC-like"/>
</dbReference>
<proteinExistence type="predicted"/>
<evidence type="ECO:0000313" key="2">
    <source>
        <dbReference type="EMBL" id="RTQ33290.1"/>
    </source>
</evidence>
<protein>
    <submittedName>
        <fullName evidence="2">Iron-containing redox enzyme family protein</fullName>
    </submittedName>
</protein>
<dbReference type="SUPFAM" id="SSF48613">
    <property type="entry name" value="Heme oxygenase-like"/>
    <property type="match status" value="1"/>
</dbReference>